<organism evidence="1">
    <name type="scientific">marine metagenome</name>
    <dbReference type="NCBI Taxonomy" id="408172"/>
    <lineage>
        <taxon>unclassified sequences</taxon>
        <taxon>metagenomes</taxon>
        <taxon>ecological metagenomes</taxon>
    </lineage>
</organism>
<feature type="non-terminal residue" evidence="1">
    <location>
        <position position="76"/>
    </location>
</feature>
<dbReference type="AlphaFoldDB" id="A0A382LF35"/>
<accession>A0A382LF35</accession>
<evidence type="ECO:0000313" key="1">
    <source>
        <dbReference type="EMBL" id="SVC34763.1"/>
    </source>
</evidence>
<reference evidence="1" key="1">
    <citation type="submission" date="2018-05" db="EMBL/GenBank/DDBJ databases">
        <authorList>
            <person name="Lanie J.A."/>
            <person name="Ng W.-L."/>
            <person name="Kazmierczak K.M."/>
            <person name="Andrzejewski T.M."/>
            <person name="Davidsen T.M."/>
            <person name="Wayne K.J."/>
            <person name="Tettelin H."/>
            <person name="Glass J.I."/>
            <person name="Rusch D."/>
            <person name="Podicherti R."/>
            <person name="Tsui H.-C.T."/>
            <person name="Winkler M.E."/>
        </authorList>
    </citation>
    <scope>NUCLEOTIDE SEQUENCE</scope>
</reference>
<sequence>MKIKLAGLLIMTMAIFSFSSCSKKGCTDPNSFAYGGEKVKKDDESCTYPSAVKKSIVFKTTATWCPMCGDWGKEYA</sequence>
<dbReference type="PROSITE" id="PS51257">
    <property type="entry name" value="PROKAR_LIPOPROTEIN"/>
    <property type="match status" value="1"/>
</dbReference>
<gene>
    <name evidence="1" type="ORF">METZ01_LOCUS287617</name>
</gene>
<protein>
    <submittedName>
        <fullName evidence="1">Uncharacterized protein</fullName>
    </submittedName>
</protein>
<dbReference type="EMBL" id="UINC01086371">
    <property type="protein sequence ID" value="SVC34763.1"/>
    <property type="molecule type" value="Genomic_DNA"/>
</dbReference>
<proteinExistence type="predicted"/>
<name>A0A382LF35_9ZZZZ</name>